<protein>
    <submittedName>
        <fullName evidence="1">Uncharacterized protein</fullName>
    </submittedName>
</protein>
<dbReference type="Proteomes" id="UP000790709">
    <property type="component" value="Unassembled WGS sequence"/>
</dbReference>
<sequence>MTPAASSDLNDAVTFPSFRSLPHENEVEGNYHSLSGSISSPYRHWCFLGTIVDRTAFVRLRLDVKDKKGTLIPVAFHTDDRGRAFAQGCVPGHTLVVLYAQQHDFFDGTTGIRIEEDAFVKVLPYTMEQILGASSFLFSEGRGGRCEYCGKEAKDVTDTLKRCARCKQASYCGKTCQQSDWGKSHKETCRILKQLEWFTEKNWERFDGGSYFEF</sequence>
<name>A0ACB8BXP3_9AGAM</name>
<dbReference type="EMBL" id="MU266332">
    <property type="protein sequence ID" value="KAH7930444.1"/>
    <property type="molecule type" value="Genomic_DNA"/>
</dbReference>
<evidence type="ECO:0000313" key="2">
    <source>
        <dbReference type="Proteomes" id="UP000790709"/>
    </source>
</evidence>
<comment type="caution">
    <text evidence="1">The sequence shown here is derived from an EMBL/GenBank/DDBJ whole genome shotgun (WGS) entry which is preliminary data.</text>
</comment>
<gene>
    <name evidence="1" type="ORF">BV22DRAFT_1000801</name>
</gene>
<accession>A0ACB8BXP3</accession>
<evidence type="ECO:0000313" key="1">
    <source>
        <dbReference type="EMBL" id="KAH7930444.1"/>
    </source>
</evidence>
<proteinExistence type="predicted"/>
<keyword evidence="2" id="KW-1185">Reference proteome</keyword>
<organism evidence="1 2">
    <name type="scientific">Leucogyrophana mollusca</name>
    <dbReference type="NCBI Taxonomy" id="85980"/>
    <lineage>
        <taxon>Eukaryota</taxon>
        <taxon>Fungi</taxon>
        <taxon>Dikarya</taxon>
        <taxon>Basidiomycota</taxon>
        <taxon>Agaricomycotina</taxon>
        <taxon>Agaricomycetes</taxon>
        <taxon>Agaricomycetidae</taxon>
        <taxon>Boletales</taxon>
        <taxon>Boletales incertae sedis</taxon>
        <taxon>Leucogyrophana</taxon>
    </lineage>
</organism>
<reference evidence="1" key="1">
    <citation type="journal article" date="2021" name="New Phytol.">
        <title>Evolutionary innovations through gain and loss of genes in the ectomycorrhizal Boletales.</title>
        <authorList>
            <person name="Wu G."/>
            <person name="Miyauchi S."/>
            <person name="Morin E."/>
            <person name="Kuo A."/>
            <person name="Drula E."/>
            <person name="Varga T."/>
            <person name="Kohler A."/>
            <person name="Feng B."/>
            <person name="Cao Y."/>
            <person name="Lipzen A."/>
            <person name="Daum C."/>
            <person name="Hundley H."/>
            <person name="Pangilinan J."/>
            <person name="Johnson J."/>
            <person name="Barry K."/>
            <person name="LaButti K."/>
            <person name="Ng V."/>
            <person name="Ahrendt S."/>
            <person name="Min B."/>
            <person name="Choi I.G."/>
            <person name="Park H."/>
            <person name="Plett J.M."/>
            <person name="Magnuson J."/>
            <person name="Spatafora J.W."/>
            <person name="Nagy L.G."/>
            <person name="Henrissat B."/>
            <person name="Grigoriev I.V."/>
            <person name="Yang Z.L."/>
            <person name="Xu J."/>
            <person name="Martin F.M."/>
        </authorList>
    </citation>
    <scope>NUCLEOTIDE SEQUENCE</scope>
    <source>
        <strain evidence="1">KUC20120723A-06</strain>
    </source>
</reference>